<sequence>MAHMLCWPNLFRRPGAAAPPLRADCVVDDGYEELPVSEPPHVQRGLSRGETFAVEQVVAPAPDGGVGGGAWLAQVCASIYGKMAGPFRS</sequence>
<organism evidence="1 2">
    <name type="scientific">Dichanthelium oligosanthes</name>
    <dbReference type="NCBI Taxonomy" id="888268"/>
    <lineage>
        <taxon>Eukaryota</taxon>
        <taxon>Viridiplantae</taxon>
        <taxon>Streptophyta</taxon>
        <taxon>Embryophyta</taxon>
        <taxon>Tracheophyta</taxon>
        <taxon>Spermatophyta</taxon>
        <taxon>Magnoliopsida</taxon>
        <taxon>Liliopsida</taxon>
        <taxon>Poales</taxon>
        <taxon>Poaceae</taxon>
        <taxon>PACMAD clade</taxon>
        <taxon>Panicoideae</taxon>
        <taxon>Panicodae</taxon>
        <taxon>Paniceae</taxon>
        <taxon>Dichantheliinae</taxon>
        <taxon>Dichanthelium</taxon>
    </lineage>
</organism>
<proteinExistence type="predicted"/>
<dbReference type="AlphaFoldDB" id="A0A1E5W934"/>
<name>A0A1E5W934_9POAL</name>
<keyword evidence="2" id="KW-1185">Reference proteome</keyword>
<dbReference type="EMBL" id="LWDX02017064">
    <property type="protein sequence ID" value="OEL33939.1"/>
    <property type="molecule type" value="Genomic_DNA"/>
</dbReference>
<comment type="caution">
    <text evidence="1">The sequence shown here is derived from an EMBL/GenBank/DDBJ whole genome shotgun (WGS) entry which is preliminary data.</text>
</comment>
<dbReference type="OrthoDB" id="696703at2759"/>
<evidence type="ECO:0000313" key="1">
    <source>
        <dbReference type="EMBL" id="OEL33939.1"/>
    </source>
</evidence>
<protein>
    <submittedName>
        <fullName evidence="1">Uncharacterized protein</fullName>
    </submittedName>
</protein>
<reference evidence="1 2" key="1">
    <citation type="submission" date="2016-09" db="EMBL/GenBank/DDBJ databases">
        <title>The draft genome of Dichanthelium oligosanthes: A C3 panicoid grass species.</title>
        <authorList>
            <person name="Studer A.J."/>
            <person name="Schnable J.C."/>
            <person name="Brutnell T.P."/>
        </authorList>
    </citation>
    <scope>NUCLEOTIDE SEQUENCE [LARGE SCALE GENOMIC DNA]</scope>
    <source>
        <strain evidence="2">cv. Kellogg 1175</strain>
        <tissue evidence="1">Leaf</tissue>
    </source>
</reference>
<dbReference type="Proteomes" id="UP000095767">
    <property type="component" value="Unassembled WGS sequence"/>
</dbReference>
<accession>A0A1E5W934</accession>
<gene>
    <name evidence="1" type="ORF">BAE44_0005046</name>
</gene>
<evidence type="ECO:0000313" key="2">
    <source>
        <dbReference type="Proteomes" id="UP000095767"/>
    </source>
</evidence>